<dbReference type="GO" id="GO:0003677">
    <property type="term" value="F:DNA binding"/>
    <property type="evidence" value="ECO:0007669"/>
    <property type="project" value="InterPro"/>
</dbReference>
<proteinExistence type="predicted"/>
<dbReference type="STRING" id="33097.A0A150GYX2"/>
<gene>
    <name evidence="6" type="ORF">GPECTOR_3g16</name>
</gene>
<dbReference type="SUPFAM" id="SSF103612">
    <property type="entry name" value="SBT domain"/>
    <property type="match status" value="1"/>
</dbReference>
<reference evidence="7" key="1">
    <citation type="journal article" date="2016" name="Nat. Commun.">
        <title>The Gonium pectorale genome demonstrates co-option of cell cycle regulation during the evolution of multicellularity.</title>
        <authorList>
            <person name="Hanschen E.R."/>
            <person name="Marriage T.N."/>
            <person name="Ferris P.J."/>
            <person name="Hamaji T."/>
            <person name="Toyoda A."/>
            <person name="Fujiyama A."/>
            <person name="Neme R."/>
            <person name="Noguchi H."/>
            <person name="Minakuchi Y."/>
            <person name="Suzuki M."/>
            <person name="Kawai-Toyooka H."/>
            <person name="Smith D.R."/>
            <person name="Sparks H."/>
            <person name="Anderson J."/>
            <person name="Bakaric R."/>
            <person name="Luria V."/>
            <person name="Karger A."/>
            <person name="Kirschner M.W."/>
            <person name="Durand P.M."/>
            <person name="Michod R.E."/>
            <person name="Nozaki H."/>
            <person name="Olson B.J."/>
        </authorList>
    </citation>
    <scope>NUCLEOTIDE SEQUENCE [LARGE SCALE GENOMIC DNA]</scope>
    <source>
        <strain evidence="7">NIES-2863</strain>
    </source>
</reference>
<dbReference type="InterPro" id="IPR044817">
    <property type="entry name" value="SBP-like"/>
</dbReference>
<dbReference type="AlphaFoldDB" id="A0A150GYX2"/>
<dbReference type="PANTHER" id="PTHR31251:SF169">
    <property type="entry name" value="SQUAMOSA PROMOTER-BINDING-LIKE PROTEIN 8"/>
    <property type="match status" value="1"/>
</dbReference>
<feature type="region of interest" description="Disordered" evidence="4">
    <location>
        <begin position="266"/>
        <end position="291"/>
    </location>
</feature>
<dbReference type="Gene3D" id="4.10.1100.10">
    <property type="entry name" value="Transcription factor, SBP-box domain"/>
    <property type="match status" value="1"/>
</dbReference>
<evidence type="ECO:0000256" key="4">
    <source>
        <dbReference type="SAM" id="MobiDB-lite"/>
    </source>
</evidence>
<dbReference type="InterPro" id="IPR036893">
    <property type="entry name" value="SBP_sf"/>
</dbReference>
<feature type="domain" description="SBP-type" evidence="5">
    <location>
        <begin position="23"/>
        <end position="100"/>
    </location>
</feature>
<dbReference type="GO" id="GO:0008270">
    <property type="term" value="F:zinc ion binding"/>
    <property type="evidence" value="ECO:0007669"/>
    <property type="project" value="UniProtKB-KW"/>
</dbReference>
<keyword evidence="3" id="KW-0862">Zinc</keyword>
<accession>A0A150GYX2</accession>
<sequence length="291" mass="29131">MAANGSEKPGPQAFAMLDPYLGTALGRADGCGRDLSSEKTYLQRYSVCEAHFKADAVVVGGQEVRFCQQCNKFQDVRDFEGMRRSCVARSKHRNMRRRLASTLNKGGSVDELVLLGPGGDGIQGHQSAKPKPKHQRQESYAGNGAVSGPRGGDTAEAAGVGGSSAAFPGVGGLGSTAAAAAGGDGAVGSWLSLERVAQSFEQPGGRSGAGRVINLAALGGGSGGSSAAAAGGGLAGGASGVAAGALENLWSDLGSFLTSAAGNAAEQRGTGPLMQPLSLRSHPHPSQAAAR</sequence>
<evidence type="ECO:0000313" key="7">
    <source>
        <dbReference type="Proteomes" id="UP000075714"/>
    </source>
</evidence>
<dbReference type="Pfam" id="PF03110">
    <property type="entry name" value="SBP"/>
    <property type="match status" value="1"/>
</dbReference>
<protein>
    <recommendedName>
        <fullName evidence="5">SBP-type domain-containing protein</fullName>
    </recommendedName>
</protein>
<feature type="region of interest" description="Disordered" evidence="4">
    <location>
        <begin position="119"/>
        <end position="159"/>
    </location>
</feature>
<keyword evidence="1" id="KW-0479">Metal-binding</keyword>
<keyword evidence="2" id="KW-0863">Zinc-finger</keyword>
<evidence type="ECO:0000256" key="2">
    <source>
        <dbReference type="ARBA" id="ARBA00022771"/>
    </source>
</evidence>
<dbReference type="InterPro" id="IPR004333">
    <property type="entry name" value="SBP_dom"/>
</dbReference>
<evidence type="ECO:0000259" key="5">
    <source>
        <dbReference type="PROSITE" id="PS51141"/>
    </source>
</evidence>
<evidence type="ECO:0000313" key="6">
    <source>
        <dbReference type="EMBL" id="KXZ54995.1"/>
    </source>
</evidence>
<dbReference type="PANTHER" id="PTHR31251">
    <property type="entry name" value="SQUAMOSA PROMOTER-BINDING-LIKE PROTEIN 4"/>
    <property type="match status" value="1"/>
</dbReference>
<dbReference type="EMBL" id="LSYV01000004">
    <property type="protein sequence ID" value="KXZ54995.1"/>
    <property type="molecule type" value="Genomic_DNA"/>
</dbReference>
<comment type="caution">
    <text evidence="6">The sequence shown here is derived from an EMBL/GenBank/DDBJ whole genome shotgun (WGS) entry which is preliminary data.</text>
</comment>
<dbReference type="GO" id="GO:0005634">
    <property type="term" value="C:nucleus"/>
    <property type="evidence" value="ECO:0007669"/>
    <property type="project" value="InterPro"/>
</dbReference>
<dbReference type="Proteomes" id="UP000075714">
    <property type="component" value="Unassembled WGS sequence"/>
</dbReference>
<evidence type="ECO:0000256" key="1">
    <source>
        <dbReference type="ARBA" id="ARBA00022723"/>
    </source>
</evidence>
<evidence type="ECO:0000256" key="3">
    <source>
        <dbReference type="ARBA" id="ARBA00022833"/>
    </source>
</evidence>
<organism evidence="6 7">
    <name type="scientific">Gonium pectorale</name>
    <name type="common">Green alga</name>
    <dbReference type="NCBI Taxonomy" id="33097"/>
    <lineage>
        <taxon>Eukaryota</taxon>
        <taxon>Viridiplantae</taxon>
        <taxon>Chlorophyta</taxon>
        <taxon>core chlorophytes</taxon>
        <taxon>Chlorophyceae</taxon>
        <taxon>CS clade</taxon>
        <taxon>Chlamydomonadales</taxon>
        <taxon>Volvocaceae</taxon>
        <taxon>Gonium</taxon>
    </lineage>
</organism>
<dbReference type="OrthoDB" id="514967at2759"/>
<name>A0A150GYX2_GONPE</name>
<dbReference type="PROSITE" id="PS51141">
    <property type="entry name" value="ZF_SBP"/>
    <property type="match status" value="1"/>
</dbReference>
<keyword evidence="7" id="KW-1185">Reference proteome</keyword>